<dbReference type="InterPro" id="IPR010106">
    <property type="entry name" value="RpnA"/>
</dbReference>
<dbReference type="PANTHER" id="PTHR34613:SF1">
    <property type="entry name" value="SLL6017 PROTEIN"/>
    <property type="match status" value="1"/>
</dbReference>
<name>A0A2W1JKQ7_9CYAN</name>
<organism evidence="1 2">
    <name type="scientific">Acaryochloris thomasi RCC1774</name>
    <dbReference type="NCBI Taxonomy" id="1764569"/>
    <lineage>
        <taxon>Bacteria</taxon>
        <taxon>Bacillati</taxon>
        <taxon>Cyanobacteriota</taxon>
        <taxon>Cyanophyceae</taxon>
        <taxon>Acaryochloridales</taxon>
        <taxon>Acaryochloridaceae</taxon>
        <taxon>Acaryochloris</taxon>
        <taxon>Acaryochloris thomasi</taxon>
    </lineage>
</organism>
<dbReference type="AlphaFoldDB" id="A0A2W1JKQ7"/>
<evidence type="ECO:0000313" key="1">
    <source>
        <dbReference type="EMBL" id="PZD73993.1"/>
    </source>
</evidence>
<dbReference type="Proteomes" id="UP000248857">
    <property type="component" value="Unassembled WGS sequence"/>
</dbReference>
<accession>A0A2W1JKQ7</accession>
<proteinExistence type="predicted"/>
<dbReference type="NCBIfam" id="TIGR01784">
    <property type="entry name" value="T_den_put_tspse"/>
    <property type="match status" value="1"/>
</dbReference>
<dbReference type="EMBL" id="PQWO01000004">
    <property type="protein sequence ID" value="PZD73993.1"/>
    <property type="molecule type" value="Genomic_DNA"/>
</dbReference>
<gene>
    <name evidence="1" type="ORF">C1752_01509</name>
</gene>
<evidence type="ECO:0008006" key="3">
    <source>
        <dbReference type="Google" id="ProtNLM"/>
    </source>
</evidence>
<protein>
    <recommendedName>
        <fullName evidence="3">Rpn family recombination-promoting nuclease/putative transposase</fullName>
    </recommendedName>
</protein>
<comment type="caution">
    <text evidence="1">The sequence shown here is derived from an EMBL/GenBank/DDBJ whole genome shotgun (WGS) entry which is preliminary data.</text>
</comment>
<keyword evidence="2" id="KW-1185">Reference proteome</keyword>
<dbReference type="PANTHER" id="PTHR34613">
    <property type="entry name" value="SLL0800 PROTEIN"/>
    <property type="match status" value="1"/>
</dbReference>
<reference evidence="1 2" key="1">
    <citation type="journal article" date="2018" name="Sci. Rep.">
        <title>A novel species of the marine cyanobacterium Acaryochloris with a unique pigment content and lifestyle.</title>
        <authorList>
            <person name="Partensky F."/>
            <person name="Six C."/>
            <person name="Ratin M."/>
            <person name="Garczarek L."/>
            <person name="Vaulot D."/>
            <person name="Probert I."/>
            <person name="Calteau A."/>
            <person name="Gourvil P."/>
            <person name="Marie D."/>
            <person name="Grebert T."/>
            <person name="Bouchier C."/>
            <person name="Le Panse S."/>
            <person name="Gachenot M."/>
            <person name="Rodriguez F."/>
            <person name="Garrido J.L."/>
        </authorList>
    </citation>
    <scope>NUCLEOTIDE SEQUENCE [LARGE SCALE GENOMIC DNA]</scope>
    <source>
        <strain evidence="1 2">RCC1774</strain>
    </source>
</reference>
<evidence type="ECO:0000313" key="2">
    <source>
        <dbReference type="Proteomes" id="UP000248857"/>
    </source>
</evidence>
<sequence length="122" mass="14225">MYDNTCKFLAESFSSDFAAWLLGQPITLTTLSPTELAVEPIRADALILLESDEIVLHIEFQTEPDPSMPFRMLDYRTRAFRRFPDKQMKQVVIYLMHSTSELVQQTIFEIPGTRHEFEVIRL</sequence>